<dbReference type="InterPro" id="IPR002549">
    <property type="entry name" value="AI-2E-like"/>
</dbReference>
<evidence type="ECO:0008006" key="12">
    <source>
        <dbReference type="Google" id="ProtNLM"/>
    </source>
</evidence>
<feature type="compositionally biased region" description="Basic and acidic residues" evidence="8">
    <location>
        <begin position="1"/>
        <end position="11"/>
    </location>
</feature>
<feature type="transmembrane region" description="Helical" evidence="9">
    <location>
        <begin position="169"/>
        <end position="190"/>
    </location>
</feature>
<feature type="transmembrane region" description="Helical" evidence="9">
    <location>
        <begin position="340"/>
        <end position="370"/>
    </location>
</feature>
<evidence type="ECO:0000256" key="1">
    <source>
        <dbReference type="ARBA" id="ARBA00004651"/>
    </source>
</evidence>
<evidence type="ECO:0000256" key="5">
    <source>
        <dbReference type="ARBA" id="ARBA00022692"/>
    </source>
</evidence>
<feature type="transmembrane region" description="Helical" evidence="9">
    <location>
        <begin position="257"/>
        <end position="276"/>
    </location>
</feature>
<dbReference type="PANTHER" id="PTHR21716">
    <property type="entry name" value="TRANSMEMBRANE PROTEIN"/>
    <property type="match status" value="1"/>
</dbReference>
<feature type="transmembrane region" description="Helical" evidence="9">
    <location>
        <begin position="411"/>
        <end position="437"/>
    </location>
</feature>
<keyword evidence="5 9" id="KW-0812">Transmembrane</keyword>
<dbReference type="PANTHER" id="PTHR21716:SF53">
    <property type="entry name" value="PERMEASE PERM-RELATED"/>
    <property type="match status" value="1"/>
</dbReference>
<dbReference type="Pfam" id="PF01594">
    <property type="entry name" value="AI-2E_transport"/>
    <property type="match status" value="1"/>
</dbReference>
<evidence type="ECO:0000313" key="11">
    <source>
        <dbReference type="Proteomes" id="UP001500221"/>
    </source>
</evidence>
<proteinExistence type="inferred from homology"/>
<feature type="compositionally biased region" description="Basic and acidic residues" evidence="8">
    <location>
        <begin position="450"/>
        <end position="468"/>
    </location>
</feature>
<feature type="region of interest" description="Disordered" evidence="8">
    <location>
        <begin position="1"/>
        <end position="57"/>
    </location>
</feature>
<evidence type="ECO:0000313" key="10">
    <source>
        <dbReference type="EMBL" id="GAA5146156.1"/>
    </source>
</evidence>
<protein>
    <recommendedName>
        <fullName evidence="12">AI-2E family transporter</fullName>
    </recommendedName>
</protein>
<comment type="caution">
    <text evidence="10">The sequence shown here is derived from an EMBL/GenBank/DDBJ whole genome shotgun (WGS) entry which is preliminary data.</text>
</comment>
<reference evidence="11" key="1">
    <citation type="journal article" date="2019" name="Int. J. Syst. Evol. Microbiol.">
        <title>The Global Catalogue of Microorganisms (GCM) 10K type strain sequencing project: providing services to taxonomists for standard genome sequencing and annotation.</title>
        <authorList>
            <consortium name="The Broad Institute Genomics Platform"/>
            <consortium name="The Broad Institute Genome Sequencing Center for Infectious Disease"/>
            <person name="Wu L."/>
            <person name="Ma J."/>
        </authorList>
    </citation>
    <scope>NUCLEOTIDE SEQUENCE [LARGE SCALE GENOMIC DNA]</scope>
    <source>
        <strain evidence="11">JCM 18459</strain>
    </source>
</reference>
<dbReference type="Proteomes" id="UP001500221">
    <property type="component" value="Unassembled WGS sequence"/>
</dbReference>
<sequence>MTPPEKARTAEPDNLDETEGEPESPESPVPPADAASAPERRRRLRRRSAVEDDDVAREREREERVLARIAAQWAQMRDERRSELDALAPRSTAVPAAAGARGTSIPWGLDVAASWGWRLLVIAAAGYVLLWLVGFFAVITIPIAIALLLSALATPFVHGLRRLGLPRGFAALIVVIGLLGLVGLMLTFAGQQVASGAQDLADSTVKGLGEIKLWLKEGPLHASESQIDGYIEQAQAAITERTADSDWLSQATEIGGIFGHVLAGLFIVLFGTYFFLADGDRIWSWLVRIAPRAARERVDSSGRVAWISLTQFVRATVIVALTDAAGVMIGAAVLGVPFVLAIGVLVFLGAFVPMVGAFVAGSVAVLVALVDQGPVTALIMFAVVVGVQQFEGHVLQPFLMGRWVSVHPLGVILAIAAGILVAGIAGALVAVPLAAAVNAVVQHLAAHTEPGSDPKDELHEDYAERNDVSDTGEFEAVTPADTGTADERA</sequence>
<keyword evidence="3" id="KW-0813">Transport</keyword>
<comment type="subcellular location">
    <subcellularLocation>
        <location evidence="1">Cell membrane</location>
        <topology evidence="1">Multi-pass membrane protein</topology>
    </subcellularLocation>
</comment>
<keyword evidence="6 9" id="KW-1133">Transmembrane helix</keyword>
<evidence type="ECO:0000256" key="9">
    <source>
        <dbReference type="SAM" id="Phobius"/>
    </source>
</evidence>
<evidence type="ECO:0000256" key="6">
    <source>
        <dbReference type="ARBA" id="ARBA00022989"/>
    </source>
</evidence>
<gene>
    <name evidence="10" type="ORF">GCM10023340_16650</name>
</gene>
<evidence type="ECO:0000256" key="4">
    <source>
        <dbReference type="ARBA" id="ARBA00022475"/>
    </source>
</evidence>
<feature type="region of interest" description="Disordered" evidence="8">
    <location>
        <begin position="448"/>
        <end position="489"/>
    </location>
</feature>
<evidence type="ECO:0000256" key="7">
    <source>
        <dbReference type="ARBA" id="ARBA00023136"/>
    </source>
</evidence>
<name>A0ABP9PGC0_9ACTN</name>
<comment type="similarity">
    <text evidence="2">Belongs to the autoinducer-2 exporter (AI-2E) (TC 2.A.86) family.</text>
</comment>
<feature type="transmembrane region" description="Helical" evidence="9">
    <location>
        <begin position="312"/>
        <end position="334"/>
    </location>
</feature>
<dbReference type="RefSeq" id="WP_345456846.1">
    <property type="nucleotide sequence ID" value="NZ_BAABKG010000002.1"/>
</dbReference>
<feature type="transmembrane region" description="Helical" evidence="9">
    <location>
        <begin position="115"/>
        <end position="133"/>
    </location>
</feature>
<keyword evidence="4" id="KW-1003">Cell membrane</keyword>
<keyword evidence="11" id="KW-1185">Reference proteome</keyword>
<dbReference type="EMBL" id="BAABKG010000002">
    <property type="protein sequence ID" value="GAA5146156.1"/>
    <property type="molecule type" value="Genomic_DNA"/>
</dbReference>
<feature type="compositionally biased region" description="Acidic residues" evidence="8">
    <location>
        <begin position="13"/>
        <end position="24"/>
    </location>
</feature>
<accession>A0ABP9PGC0</accession>
<organism evidence="10 11">
    <name type="scientific">Nocardioides marinquilinus</name>
    <dbReference type="NCBI Taxonomy" id="1210400"/>
    <lineage>
        <taxon>Bacteria</taxon>
        <taxon>Bacillati</taxon>
        <taxon>Actinomycetota</taxon>
        <taxon>Actinomycetes</taxon>
        <taxon>Propionibacteriales</taxon>
        <taxon>Nocardioidaceae</taxon>
        <taxon>Nocardioides</taxon>
    </lineage>
</organism>
<feature type="transmembrane region" description="Helical" evidence="9">
    <location>
        <begin position="139"/>
        <end position="157"/>
    </location>
</feature>
<evidence type="ECO:0000256" key="3">
    <source>
        <dbReference type="ARBA" id="ARBA00022448"/>
    </source>
</evidence>
<evidence type="ECO:0000256" key="2">
    <source>
        <dbReference type="ARBA" id="ARBA00009773"/>
    </source>
</evidence>
<evidence type="ECO:0000256" key="8">
    <source>
        <dbReference type="SAM" id="MobiDB-lite"/>
    </source>
</evidence>
<keyword evidence="7 9" id="KW-0472">Membrane</keyword>